<dbReference type="OrthoDB" id="9890215at2759"/>
<dbReference type="PANTHER" id="PTHR23037:SF46">
    <property type="entry name" value="INTERLEUKIN 5 RECEPTOR SUBUNIT ALPHA"/>
    <property type="match status" value="1"/>
</dbReference>
<dbReference type="InterPro" id="IPR003961">
    <property type="entry name" value="FN3_dom"/>
</dbReference>
<evidence type="ECO:0000256" key="2">
    <source>
        <dbReference type="ARBA" id="ARBA00004613"/>
    </source>
</evidence>
<dbReference type="InterPro" id="IPR036116">
    <property type="entry name" value="FN3_sf"/>
</dbReference>
<keyword evidence="19" id="KW-1185">Reference proteome</keyword>
<evidence type="ECO:0000313" key="19">
    <source>
        <dbReference type="Proteomes" id="UP000515159"/>
    </source>
</evidence>
<dbReference type="GO" id="GO:0009897">
    <property type="term" value="C:external side of plasma membrane"/>
    <property type="evidence" value="ECO:0007669"/>
    <property type="project" value="TreeGrafter"/>
</dbReference>
<evidence type="ECO:0000313" key="21">
    <source>
        <dbReference type="RefSeq" id="XP_033787937.1"/>
    </source>
</evidence>
<protein>
    <recommendedName>
        <fullName evidence="4">Growth hormone receptor</fullName>
    </recommendedName>
    <alternativeName>
        <fullName evidence="16">Somatotropin receptor</fullName>
    </alternativeName>
</protein>
<dbReference type="KEGG" id="gsh:117354453"/>
<dbReference type="GO" id="GO:0005576">
    <property type="term" value="C:extracellular region"/>
    <property type="evidence" value="ECO:0007669"/>
    <property type="project" value="UniProtKB-SubCell"/>
</dbReference>
<dbReference type="RefSeq" id="XP_033787947.1">
    <property type="nucleotide sequence ID" value="XM_033932056.1"/>
</dbReference>
<keyword evidence="14 20" id="KW-0675">Receptor</keyword>
<keyword evidence="8" id="KW-0254">Endocytosis</keyword>
<dbReference type="SUPFAM" id="SSF49265">
    <property type="entry name" value="Fibronectin type III"/>
    <property type="match status" value="2"/>
</dbReference>
<dbReference type="GO" id="GO:0006897">
    <property type="term" value="P:endocytosis"/>
    <property type="evidence" value="ECO:0007669"/>
    <property type="project" value="UniProtKB-KW"/>
</dbReference>
<evidence type="ECO:0000259" key="18">
    <source>
        <dbReference type="PROSITE" id="PS50853"/>
    </source>
</evidence>
<dbReference type="Proteomes" id="UP000515159">
    <property type="component" value="Chromosome 1"/>
</dbReference>
<reference evidence="20 21" key="1">
    <citation type="submission" date="2025-04" db="UniProtKB">
        <authorList>
            <consortium name="RefSeq"/>
        </authorList>
    </citation>
    <scope>IDENTIFICATION</scope>
</reference>
<evidence type="ECO:0000313" key="22">
    <source>
        <dbReference type="RefSeq" id="XP_033787947.1"/>
    </source>
</evidence>
<evidence type="ECO:0000256" key="11">
    <source>
        <dbReference type="ARBA" id="ARBA00022989"/>
    </source>
</evidence>
<dbReference type="AlphaFoldDB" id="A0A6P8PGR6"/>
<keyword evidence="9 17" id="KW-0812">Transmembrane</keyword>
<evidence type="ECO:0000313" key="23">
    <source>
        <dbReference type="RefSeq" id="XP_033787957.1"/>
    </source>
</evidence>
<keyword evidence="6" id="KW-0964">Secreted</keyword>
<dbReference type="Pfam" id="PF09067">
    <property type="entry name" value="EpoR_lig-bind"/>
    <property type="match status" value="1"/>
</dbReference>
<evidence type="ECO:0000256" key="8">
    <source>
        <dbReference type="ARBA" id="ARBA00022583"/>
    </source>
</evidence>
<keyword evidence="11 17" id="KW-1133">Transmembrane helix</keyword>
<keyword evidence="10" id="KW-0732">Signal</keyword>
<dbReference type="GO" id="GO:0004896">
    <property type="term" value="F:cytokine receptor activity"/>
    <property type="evidence" value="ECO:0007669"/>
    <property type="project" value="InterPro"/>
</dbReference>
<evidence type="ECO:0000256" key="15">
    <source>
        <dbReference type="ARBA" id="ARBA00023180"/>
    </source>
</evidence>
<dbReference type="RefSeq" id="XP_033787957.1">
    <property type="nucleotide sequence ID" value="XM_033932066.1"/>
</dbReference>
<keyword evidence="15" id="KW-0325">Glycoprotein</keyword>
<gene>
    <name evidence="20 21 22 23" type="primary">GHR</name>
</gene>
<dbReference type="InterPro" id="IPR003528">
    <property type="entry name" value="Long_hematopoietin_rcpt_CS"/>
</dbReference>
<keyword evidence="12 17" id="KW-0472">Membrane</keyword>
<evidence type="ECO:0000256" key="12">
    <source>
        <dbReference type="ARBA" id="ARBA00023136"/>
    </source>
</evidence>
<comment type="subcellular location">
    <subcellularLocation>
        <location evidence="1">Cell membrane</location>
        <topology evidence="1">Single-pass type I membrane protein</topology>
    </subcellularLocation>
    <subcellularLocation>
        <location evidence="2">Secreted</location>
    </subcellularLocation>
</comment>
<comment type="similarity">
    <text evidence="3">Belongs to the type I cytokine receptor family. Type 1 subfamily.</text>
</comment>
<dbReference type="GeneID" id="117354453"/>
<sequence>MKLDLQQPVSSGAGVRKACSCPLHLHQGLAEQAHNLTVVPRAVEGYVTCPVTRKRLGLNTQPQGAETAAPTTRPRLHIAEESKRIQLLVLWMACDYIVNNFEITRFNSLGRKFHHFGAIAENILFLTFLYLMSLKEGISRTRNMAAWLLFFVVVLDCFSTSKVSSEKNSLIKCRSPEQETFSCHWTYGDFHNFTSPDLTKLLYMKSKEDKWNECPDYVSAGENSCYFNSTYTSIWTQYCLKLLHGNTVIVERCFSVDDIVQPDPPIDLGWTLLTSLSEIHADIQVKWDPPPSADVRKGWITLQYELQLKEVNKTKWIKMDPVITTAVPVYSLKMGRDYEVRVRCKQLSSENFGEYSEILYVSLPQPDLEESEILLISFVIVGTFGGTIVLLLIFFTKQKRLKMLILPPVPVPKIKGIDSELLKKGKLDEVNSILTCHGINKPELYNDSWVEFIELDIDDPDEKTEGLDTDRLLNDDHLKSHSCLGVKDDDSGRASCCEPDIPETDFSTSDTCDGTSDIVQLQKVNVNEGDLLCLDQKCSDESPLSFDASATQLLNSKTSGDDKPRPFVSETESADHPVCIQLTNQSSKANIDFYALVSDISPTGRLLLSPGQRIKTENEECIEPTMQCQPNYTTDSAYICESAAVTFCATPSHEEEPQPRPNFNENTYFTAESLTTTVLDSVAEDEASTSEMPVPDYTSLHIISSQQNIVLTELSNPSILASCGYMNPDQVNKFMP</sequence>
<dbReference type="Gene3D" id="2.60.40.10">
    <property type="entry name" value="Immunoglobulins"/>
    <property type="match status" value="2"/>
</dbReference>
<dbReference type="RefSeq" id="XP_033787927.1">
    <property type="nucleotide sequence ID" value="XM_033932036.1"/>
</dbReference>
<dbReference type="CTD" id="2690"/>
<evidence type="ECO:0000256" key="7">
    <source>
        <dbReference type="ARBA" id="ARBA00022553"/>
    </source>
</evidence>
<dbReference type="Pfam" id="PF12772">
    <property type="entry name" value="GHBP"/>
    <property type="match status" value="1"/>
</dbReference>
<dbReference type="InterPro" id="IPR015152">
    <property type="entry name" value="Growth/epo_recpt_lig-bind"/>
</dbReference>
<dbReference type="PROSITE" id="PS01352">
    <property type="entry name" value="HEMATOPO_REC_L_F1"/>
    <property type="match status" value="1"/>
</dbReference>
<dbReference type="InterPro" id="IPR013783">
    <property type="entry name" value="Ig-like_fold"/>
</dbReference>
<feature type="domain" description="Fibronectin type-III" evidence="18">
    <location>
        <begin position="264"/>
        <end position="366"/>
    </location>
</feature>
<keyword evidence="5" id="KW-1003">Cell membrane</keyword>
<dbReference type="PROSITE" id="PS50853">
    <property type="entry name" value="FN3"/>
    <property type="match status" value="1"/>
</dbReference>
<evidence type="ECO:0000256" key="13">
    <source>
        <dbReference type="ARBA" id="ARBA00023157"/>
    </source>
</evidence>
<evidence type="ECO:0000256" key="10">
    <source>
        <dbReference type="ARBA" id="ARBA00022729"/>
    </source>
</evidence>
<evidence type="ECO:0000256" key="3">
    <source>
        <dbReference type="ARBA" id="ARBA00007885"/>
    </source>
</evidence>
<proteinExistence type="inferred from homology"/>
<evidence type="ECO:0000313" key="20">
    <source>
        <dbReference type="RefSeq" id="XP_033787927.1"/>
    </source>
</evidence>
<feature type="transmembrane region" description="Helical" evidence="17">
    <location>
        <begin position="373"/>
        <end position="395"/>
    </location>
</feature>
<name>A0A6P8PGR6_GEOSA</name>
<evidence type="ECO:0000256" key="17">
    <source>
        <dbReference type="SAM" id="Phobius"/>
    </source>
</evidence>
<dbReference type="PANTHER" id="PTHR23037">
    <property type="entry name" value="CYTOKINE RECEPTOR"/>
    <property type="match status" value="1"/>
</dbReference>
<dbReference type="RefSeq" id="XP_033787937.1">
    <property type="nucleotide sequence ID" value="XM_033932046.1"/>
</dbReference>
<evidence type="ECO:0000256" key="1">
    <source>
        <dbReference type="ARBA" id="ARBA00004251"/>
    </source>
</evidence>
<keyword evidence="13" id="KW-1015">Disulfide bond</keyword>
<accession>A0A6P8PGR6</accession>
<organism evidence="19 21">
    <name type="scientific">Geotrypetes seraphini</name>
    <name type="common">Gaboon caecilian</name>
    <name type="synonym">Caecilia seraphini</name>
    <dbReference type="NCBI Taxonomy" id="260995"/>
    <lineage>
        <taxon>Eukaryota</taxon>
        <taxon>Metazoa</taxon>
        <taxon>Chordata</taxon>
        <taxon>Craniata</taxon>
        <taxon>Vertebrata</taxon>
        <taxon>Euteleostomi</taxon>
        <taxon>Amphibia</taxon>
        <taxon>Gymnophiona</taxon>
        <taxon>Geotrypetes</taxon>
    </lineage>
</organism>
<keyword evidence="7" id="KW-0597">Phosphoprotein</keyword>
<evidence type="ECO:0000256" key="4">
    <source>
        <dbReference type="ARBA" id="ARBA00017448"/>
    </source>
</evidence>
<evidence type="ECO:0000256" key="9">
    <source>
        <dbReference type="ARBA" id="ARBA00022692"/>
    </source>
</evidence>
<dbReference type="CDD" id="cd00063">
    <property type="entry name" value="FN3"/>
    <property type="match status" value="1"/>
</dbReference>
<evidence type="ECO:0000256" key="16">
    <source>
        <dbReference type="ARBA" id="ARBA00031294"/>
    </source>
</evidence>
<dbReference type="InterPro" id="IPR025871">
    <property type="entry name" value="GHBP"/>
</dbReference>
<evidence type="ECO:0000256" key="14">
    <source>
        <dbReference type="ARBA" id="ARBA00023170"/>
    </source>
</evidence>
<evidence type="ECO:0000256" key="5">
    <source>
        <dbReference type="ARBA" id="ARBA00022475"/>
    </source>
</evidence>
<evidence type="ECO:0000256" key="6">
    <source>
        <dbReference type="ARBA" id="ARBA00022525"/>
    </source>
</evidence>